<dbReference type="Pfam" id="PF00009">
    <property type="entry name" value="GTP_EFTU"/>
    <property type="match status" value="1"/>
</dbReference>
<dbReference type="Proteomes" id="UP000051565">
    <property type="component" value="Unassembled WGS sequence"/>
</dbReference>
<feature type="compositionally biased region" description="Basic residues" evidence="13">
    <location>
        <begin position="195"/>
        <end position="207"/>
    </location>
</feature>
<dbReference type="SUPFAM" id="SSF52156">
    <property type="entry name" value="Initiation factor IF2/eIF5b, domain 3"/>
    <property type="match status" value="1"/>
</dbReference>
<feature type="compositionally biased region" description="Polar residues" evidence="13">
    <location>
        <begin position="62"/>
        <end position="78"/>
    </location>
</feature>
<feature type="compositionally biased region" description="Polar residues" evidence="13">
    <location>
        <begin position="28"/>
        <end position="39"/>
    </location>
</feature>
<evidence type="ECO:0000256" key="13">
    <source>
        <dbReference type="SAM" id="MobiDB-lite"/>
    </source>
</evidence>
<evidence type="ECO:0000313" key="16">
    <source>
        <dbReference type="Proteomes" id="UP000051565"/>
    </source>
</evidence>
<dbReference type="Pfam" id="PF22042">
    <property type="entry name" value="EF-G_D2"/>
    <property type="match status" value="1"/>
</dbReference>
<dbReference type="Gene3D" id="2.40.30.10">
    <property type="entry name" value="Translation factors"/>
    <property type="match status" value="2"/>
</dbReference>
<dbReference type="Pfam" id="PF03144">
    <property type="entry name" value="GTP_EFTU_D2"/>
    <property type="match status" value="1"/>
</dbReference>
<dbReference type="InterPro" id="IPR044145">
    <property type="entry name" value="IF2_II"/>
</dbReference>
<evidence type="ECO:0000256" key="12">
    <source>
        <dbReference type="RuleBase" id="RU000645"/>
    </source>
</evidence>
<keyword evidence="7 10" id="KW-0648">Protein biosynthesis</keyword>
<dbReference type="InterPro" id="IPR009000">
    <property type="entry name" value="Transl_B-barrel_sf"/>
</dbReference>
<keyword evidence="5 10" id="KW-0396">Initiation factor</keyword>
<dbReference type="FunFam" id="2.40.30.10:FF:000007">
    <property type="entry name" value="Translation initiation factor IF-2"/>
    <property type="match status" value="1"/>
</dbReference>
<dbReference type="GeneID" id="61250209"/>
<evidence type="ECO:0000256" key="6">
    <source>
        <dbReference type="ARBA" id="ARBA00022741"/>
    </source>
</evidence>
<feature type="binding site" evidence="10">
    <location>
        <begin position="308"/>
        <end position="315"/>
    </location>
    <ligand>
        <name>GTP</name>
        <dbReference type="ChEBI" id="CHEBI:37565"/>
    </ligand>
</feature>
<dbReference type="PANTHER" id="PTHR43381">
    <property type="entry name" value="TRANSLATION INITIATION FACTOR IF-2-RELATED"/>
    <property type="match status" value="1"/>
</dbReference>
<evidence type="ECO:0000256" key="2">
    <source>
        <dbReference type="ARBA" id="ARBA00007733"/>
    </source>
</evidence>
<keyword evidence="8 10" id="KW-0342">GTP-binding</keyword>
<dbReference type="CDD" id="cd03702">
    <property type="entry name" value="IF2_mtIF2_II"/>
    <property type="match status" value="1"/>
</dbReference>
<feature type="compositionally biased region" description="Low complexity" evidence="13">
    <location>
        <begin position="98"/>
        <end position="118"/>
    </location>
</feature>
<dbReference type="Gene3D" id="3.40.50.10050">
    <property type="entry name" value="Translation initiation factor IF- 2, domain 3"/>
    <property type="match status" value="1"/>
</dbReference>
<feature type="domain" description="Tr-type G" evidence="14">
    <location>
        <begin position="299"/>
        <end position="468"/>
    </location>
</feature>
<evidence type="ECO:0000256" key="10">
    <source>
        <dbReference type="HAMAP-Rule" id="MF_00100"/>
    </source>
</evidence>
<dbReference type="PROSITE" id="PS51722">
    <property type="entry name" value="G_TR_2"/>
    <property type="match status" value="1"/>
</dbReference>
<feature type="compositionally biased region" description="Low complexity" evidence="13">
    <location>
        <begin position="132"/>
        <end position="153"/>
    </location>
</feature>
<dbReference type="GO" id="GO:0005525">
    <property type="term" value="F:GTP binding"/>
    <property type="evidence" value="ECO:0007669"/>
    <property type="project" value="UniProtKB-KW"/>
</dbReference>
<comment type="similarity">
    <text evidence="2 10 11">Belongs to the TRAFAC class translation factor GTPase superfamily. Classic translation factor GTPase family. IF-2 subfamily.</text>
</comment>
<dbReference type="OrthoDB" id="9811804at2"/>
<gene>
    <name evidence="10" type="primary">infB</name>
    <name evidence="15" type="ORF">IV52_GL000329</name>
</gene>
<evidence type="ECO:0000256" key="9">
    <source>
        <dbReference type="ARBA" id="ARBA00025162"/>
    </source>
</evidence>
<dbReference type="InterPro" id="IPR036925">
    <property type="entry name" value="TIF_IF2_dom3_sf"/>
</dbReference>
<evidence type="ECO:0000313" key="15">
    <source>
        <dbReference type="EMBL" id="KRN78925.1"/>
    </source>
</evidence>
<comment type="subcellular location">
    <subcellularLocation>
        <location evidence="1 10 12">Cytoplasm</location>
    </subcellularLocation>
</comment>
<dbReference type="InterPro" id="IPR023115">
    <property type="entry name" value="TIF_IF2_dom3"/>
</dbReference>
<dbReference type="AlphaFoldDB" id="A0A0R2JXT0"/>
<organism evidence="15 16">
    <name type="scientific">Fructilactobacillus lindneri DSM 20690 = JCM 11027</name>
    <dbReference type="NCBI Taxonomy" id="1122148"/>
    <lineage>
        <taxon>Bacteria</taxon>
        <taxon>Bacillati</taxon>
        <taxon>Bacillota</taxon>
        <taxon>Bacilli</taxon>
        <taxon>Lactobacillales</taxon>
        <taxon>Lactobacillaceae</taxon>
        <taxon>Fructilactobacillus</taxon>
    </lineage>
</organism>
<dbReference type="CDD" id="cd03692">
    <property type="entry name" value="mtIF2_IVc"/>
    <property type="match status" value="1"/>
</dbReference>
<dbReference type="PATRIC" id="fig|1122148.6.peg.348"/>
<dbReference type="NCBIfam" id="TIGR00231">
    <property type="entry name" value="small_GTP"/>
    <property type="match status" value="1"/>
</dbReference>
<dbReference type="Pfam" id="PF11987">
    <property type="entry name" value="IF-2"/>
    <property type="match status" value="1"/>
</dbReference>
<feature type="region of interest" description="Disordered" evidence="13">
    <location>
        <begin position="28"/>
        <end position="207"/>
    </location>
</feature>
<dbReference type="HAMAP" id="MF_00100_B">
    <property type="entry name" value="IF_2_B"/>
    <property type="match status" value="1"/>
</dbReference>
<evidence type="ECO:0000256" key="8">
    <source>
        <dbReference type="ARBA" id="ARBA00023134"/>
    </source>
</evidence>
<feature type="binding site" evidence="10">
    <location>
        <begin position="408"/>
        <end position="411"/>
    </location>
    <ligand>
        <name>GTP</name>
        <dbReference type="ChEBI" id="CHEBI:37565"/>
    </ligand>
</feature>
<dbReference type="PROSITE" id="PS01176">
    <property type="entry name" value="IF2"/>
    <property type="match status" value="1"/>
</dbReference>
<dbReference type="InterPro" id="IPR006847">
    <property type="entry name" value="IF2_N"/>
</dbReference>
<sequence length="798" mass="88082">MAKKRIYELAKELNVPSKKVLGIAQSNGFDVKNHMSSLDESQEKKVRGTLNNHKMESKKTVTKQSTHSNTQHNKSVNQPHAKGKPTNTQNSKPKPHSDSQSKQSHNSKNNHSNRNQHNAYHGPITKVNHNRNNNATGSHTNTSNSTSKPTNHTQNKPASGNNGKFGGSLNRNNKKKRRNRNNHNNRFSNMYSKNQRIRQNHKKQPTVRKNRPLPETLVYVDGMNAQDLGKILHREPAEIIKKLFMLGMMVNQNQSLDKDTIEVLAEDYGIKSQEKQQVNVSDIDKFFEAEEKNTAYQAPRPPVVTIMGHVDHGKTTLLDYLRHSHITSGEAGGITQAIGAYQMKHDDKEITFLDTPGHAAFTEMRARGANITDITVLVVAADDGVMPQTVEAIDHAKEAKTPIIVAVNKIDKPDANPNHVKEQLMGYGLVPEDYGGDTIFVDISAKDGTNVDELLNMILLQADVMELKANPKQNGAGSVVEARLDRGKGPVATLLVQQGTLHRGDPIVVGDTFGRVRTMTNELGQDIENATPSTPVEITGLNDVPEAGDRFVVFDDEKTARAAGEERAKEAKMEERKQNNRVTLDNLFDSMKQEDMKQVNVIIKADVQGSVEALADSLKKINVEGVNVNVIHASVGAVNESDIALAKASNAIIIGFNVRPTPQAKNQAETDNVDIRLYQVIYNAIDDVTAAMKGKLDPTYEEEVTGNVDVRQIYKAAAVGTIAGGMVSDGYITNDSKVRLIRDSVVKYDGEIGSLKRFKDDVKEVKQGHECGLTIENYNDIKVGDVVEAYHMKEVAPK</sequence>
<dbReference type="InterPro" id="IPR005225">
    <property type="entry name" value="Small_GTP-bd"/>
</dbReference>
<evidence type="ECO:0000256" key="5">
    <source>
        <dbReference type="ARBA" id="ARBA00022540"/>
    </source>
</evidence>
<dbReference type="CDD" id="cd01887">
    <property type="entry name" value="IF2_eIF5B"/>
    <property type="match status" value="1"/>
</dbReference>
<reference evidence="15 16" key="1">
    <citation type="journal article" date="2015" name="Genome Announc.">
        <title>Expanding the biotechnology potential of lactobacilli through comparative genomics of 213 strains and associated genera.</title>
        <authorList>
            <person name="Sun Z."/>
            <person name="Harris H.M."/>
            <person name="McCann A."/>
            <person name="Guo C."/>
            <person name="Argimon S."/>
            <person name="Zhang W."/>
            <person name="Yang X."/>
            <person name="Jeffery I.B."/>
            <person name="Cooney J.C."/>
            <person name="Kagawa T.F."/>
            <person name="Liu W."/>
            <person name="Song Y."/>
            <person name="Salvetti E."/>
            <person name="Wrobel A."/>
            <person name="Rasinkangas P."/>
            <person name="Parkhill J."/>
            <person name="Rea M.C."/>
            <person name="O'Sullivan O."/>
            <person name="Ritari J."/>
            <person name="Douillard F.P."/>
            <person name="Paul Ross R."/>
            <person name="Yang R."/>
            <person name="Briner A.E."/>
            <person name="Felis G.E."/>
            <person name="de Vos W.M."/>
            <person name="Barrangou R."/>
            <person name="Klaenhammer T.R."/>
            <person name="Caufield P.W."/>
            <person name="Cui Y."/>
            <person name="Zhang H."/>
            <person name="O'Toole P.W."/>
        </authorList>
    </citation>
    <scope>NUCLEOTIDE SEQUENCE [LARGE SCALE GENOMIC DNA]</scope>
    <source>
        <strain evidence="15 16">DSM 20690</strain>
    </source>
</reference>
<evidence type="ECO:0000256" key="11">
    <source>
        <dbReference type="RuleBase" id="RU000644"/>
    </source>
</evidence>
<dbReference type="Pfam" id="PF04760">
    <property type="entry name" value="IF2_N"/>
    <property type="match status" value="2"/>
</dbReference>
<dbReference type="InterPro" id="IPR004161">
    <property type="entry name" value="EFTu-like_2"/>
</dbReference>
<dbReference type="SUPFAM" id="SSF52540">
    <property type="entry name" value="P-loop containing nucleoside triphosphate hydrolases"/>
    <property type="match status" value="1"/>
</dbReference>
<dbReference type="InterPro" id="IPR000178">
    <property type="entry name" value="TF_IF2_bacterial-like"/>
</dbReference>
<proteinExistence type="inferred from homology"/>
<dbReference type="Gene3D" id="1.10.10.2480">
    <property type="match status" value="1"/>
</dbReference>
<comment type="function">
    <text evidence="9 10 11">One of the essential components for the initiation of protein synthesis. Protects formylmethionyl-tRNA from spontaneous hydrolysis and promotes its binding to the 30S ribosomal subunits. Also involved in the hydrolysis of GTP during the formation of the 70S ribosomal complex.</text>
</comment>
<feature type="compositionally biased region" description="Basic residues" evidence="13">
    <location>
        <begin position="172"/>
        <end position="183"/>
    </location>
</feature>
<evidence type="ECO:0000256" key="7">
    <source>
        <dbReference type="ARBA" id="ARBA00022917"/>
    </source>
</evidence>
<dbReference type="FunFam" id="3.40.50.300:FF:000019">
    <property type="entry name" value="Translation initiation factor IF-2"/>
    <property type="match status" value="1"/>
</dbReference>
<dbReference type="PANTHER" id="PTHR43381:SF5">
    <property type="entry name" value="TR-TYPE G DOMAIN-CONTAINING PROTEIN"/>
    <property type="match status" value="1"/>
</dbReference>
<dbReference type="SUPFAM" id="SSF50447">
    <property type="entry name" value="Translation proteins"/>
    <property type="match status" value="2"/>
</dbReference>
<evidence type="ECO:0000256" key="4">
    <source>
        <dbReference type="ARBA" id="ARBA00022490"/>
    </source>
</evidence>
<dbReference type="STRING" id="53444.AYR59_05090"/>
<name>A0A0R2JXT0_9LACO</name>
<dbReference type="InterPro" id="IPR015760">
    <property type="entry name" value="TIF_IF2"/>
</dbReference>
<dbReference type="InterPro" id="IPR027417">
    <property type="entry name" value="P-loop_NTPase"/>
</dbReference>
<dbReference type="RefSeq" id="WP_054646120.1">
    <property type="nucleotide sequence ID" value="NZ_FUXS01000001.1"/>
</dbReference>
<feature type="region of interest" description="G-domain" evidence="10">
    <location>
        <begin position="302"/>
        <end position="450"/>
    </location>
</feature>
<feature type="binding site" evidence="10">
    <location>
        <begin position="354"/>
        <end position="358"/>
    </location>
    <ligand>
        <name>GTP</name>
        <dbReference type="ChEBI" id="CHEBI:37565"/>
    </ligand>
</feature>
<dbReference type="FunFam" id="2.40.30.10:FF:000008">
    <property type="entry name" value="Translation initiation factor IF-2"/>
    <property type="match status" value="1"/>
</dbReference>
<protein>
    <recommendedName>
        <fullName evidence="3 10">Translation initiation factor IF-2</fullName>
    </recommendedName>
</protein>
<dbReference type="InterPro" id="IPR053905">
    <property type="entry name" value="EF-G-like_DII"/>
</dbReference>
<dbReference type="EMBL" id="JQBT01000032">
    <property type="protein sequence ID" value="KRN78925.1"/>
    <property type="molecule type" value="Genomic_DNA"/>
</dbReference>
<evidence type="ECO:0000256" key="3">
    <source>
        <dbReference type="ARBA" id="ARBA00020675"/>
    </source>
</evidence>
<dbReference type="GO" id="GO:0005829">
    <property type="term" value="C:cytosol"/>
    <property type="evidence" value="ECO:0007669"/>
    <property type="project" value="TreeGrafter"/>
</dbReference>
<keyword evidence="16" id="KW-1185">Reference proteome</keyword>
<keyword evidence="6 10" id="KW-0547">Nucleotide-binding</keyword>
<dbReference type="Gene3D" id="3.40.50.300">
    <property type="entry name" value="P-loop containing nucleotide triphosphate hydrolases"/>
    <property type="match status" value="1"/>
</dbReference>
<dbReference type="GO" id="GO:0003924">
    <property type="term" value="F:GTPase activity"/>
    <property type="evidence" value="ECO:0007669"/>
    <property type="project" value="UniProtKB-UniRule"/>
</dbReference>
<accession>A0A0R2JXT0</accession>
<evidence type="ECO:0000259" key="14">
    <source>
        <dbReference type="PROSITE" id="PS51722"/>
    </source>
</evidence>
<dbReference type="GO" id="GO:0003743">
    <property type="term" value="F:translation initiation factor activity"/>
    <property type="evidence" value="ECO:0007669"/>
    <property type="project" value="UniProtKB-UniRule"/>
</dbReference>
<keyword evidence="4 10" id="KW-0963">Cytoplasm</keyword>
<dbReference type="InterPro" id="IPR000795">
    <property type="entry name" value="T_Tr_GTP-bd_dom"/>
</dbReference>
<evidence type="ECO:0000256" key="1">
    <source>
        <dbReference type="ARBA" id="ARBA00004496"/>
    </source>
</evidence>
<dbReference type="FunFam" id="3.40.50.10050:FF:000001">
    <property type="entry name" value="Translation initiation factor IF-2"/>
    <property type="match status" value="1"/>
</dbReference>
<dbReference type="NCBIfam" id="TIGR00487">
    <property type="entry name" value="IF-2"/>
    <property type="match status" value="1"/>
</dbReference>
<comment type="caution">
    <text evidence="15">The sequence shown here is derived from an EMBL/GenBank/DDBJ whole genome shotgun (WGS) entry which is preliminary data.</text>
</comment>